<evidence type="ECO:0000259" key="8">
    <source>
        <dbReference type="Pfam" id="PF21083"/>
    </source>
</evidence>
<accession>A0ABM8ZT47</accession>
<gene>
    <name evidence="5 9" type="primary">zapC</name>
    <name evidence="9" type="ORF">VST7929_01343</name>
</gene>
<evidence type="ECO:0000256" key="3">
    <source>
        <dbReference type="ARBA" id="ARBA00023210"/>
    </source>
</evidence>
<dbReference type="Pfam" id="PF21083">
    <property type="entry name" value="ZapC_N"/>
    <property type="match status" value="1"/>
</dbReference>
<dbReference type="PIRSF" id="PIRSF010252">
    <property type="entry name" value="ZapC"/>
    <property type="match status" value="1"/>
</dbReference>
<dbReference type="EMBL" id="CAKLDI010000001">
    <property type="protein sequence ID" value="CAH0533473.1"/>
    <property type="molecule type" value="Genomic_DNA"/>
</dbReference>
<dbReference type="RefSeq" id="WP_237465919.1">
    <property type="nucleotide sequence ID" value="NZ_CAKLDI010000001.1"/>
</dbReference>
<dbReference type="InterPro" id="IPR048373">
    <property type="entry name" value="ZapC_N"/>
</dbReference>
<dbReference type="InterPro" id="IPR009809">
    <property type="entry name" value="ZapC"/>
</dbReference>
<evidence type="ECO:0000256" key="6">
    <source>
        <dbReference type="PIRNR" id="PIRNR010252"/>
    </source>
</evidence>
<evidence type="ECO:0000313" key="9">
    <source>
        <dbReference type="EMBL" id="CAH0533473.1"/>
    </source>
</evidence>
<comment type="caution">
    <text evidence="9">The sequence shown here is derived from an EMBL/GenBank/DDBJ whole genome shotgun (WGS) entry which is preliminary data.</text>
</comment>
<evidence type="ECO:0000256" key="5">
    <source>
        <dbReference type="HAMAP-Rule" id="MF_00906"/>
    </source>
</evidence>
<comment type="subunit">
    <text evidence="5">Interacts directly with FtsZ.</text>
</comment>
<protein>
    <recommendedName>
        <fullName evidence="5 6">Cell division protein ZapC</fullName>
    </recommendedName>
</protein>
<feature type="domain" description="Cell-division protein ZapC C-terminal" evidence="7">
    <location>
        <begin position="89"/>
        <end position="166"/>
    </location>
</feature>
<reference evidence="9" key="1">
    <citation type="submission" date="2021-11" db="EMBL/GenBank/DDBJ databases">
        <authorList>
            <person name="Rodrigo-Torres L."/>
            <person name="Arahal R. D."/>
            <person name="Lucena T."/>
        </authorList>
    </citation>
    <scope>NUCLEOTIDE SEQUENCE</scope>
    <source>
        <strain evidence="9">CECT 7929</strain>
    </source>
</reference>
<sequence>MLKPNNNWQWYFNPQENSLLLDLGNGYEFCVGLAIKSLVESAKGRAPFSVEDAAIYQRYCETLESIYIDDGRAAEVALNAIAAARFHKPVMPKSWFFHAQAQDYSPQQGEVVVLANTHGEGRYLVIENCGRASLCMCLEPEMKLSEGKSLGFCGTIKVMNDRIMAHYEQTNSLSLVG</sequence>
<comment type="similarity">
    <text evidence="5 6">Belongs to the ZapC family.</text>
</comment>
<dbReference type="InterPro" id="IPR048372">
    <property type="entry name" value="ZapC_C"/>
</dbReference>
<keyword evidence="3 5" id="KW-0717">Septation</keyword>
<evidence type="ECO:0000256" key="2">
    <source>
        <dbReference type="ARBA" id="ARBA00022618"/>
    </source>
</evidence>
<evidence type="ECO:0000256" key="4">
    <source>
        <dbReference type="ARBA" id="ARBA00023306"/>
    </source>
</evidence>
<dbReference type="GO" id="GO:0051301">
    <property type="term" value="P:cell division"/>
    <property type="evidence" value="ECO:0007669"/>
    <property type="project" value="UniProtKB-KW"/>
</dbReference>
<evidence type="ECO:0000313" key="10">
    <source>
        <dbReference type="Proteomes" id="UP000838672"/>
    </source>
</evidence>
<keyword evidence="2 5" id="KW-0132">Cell division</keyword>
<name>A0ABM8ZT47_9VIBR</name>
<dbReference type="Pfam" id="PF07126">
    <property type="entry name" value="ZapC_C"/>
    <property type="match status" value="1"/>
</dbReference>
<keyword evidence="10" id="KW-1185">Reference proteome</keyword>
<organism evidence="9 10">
    <name type="scientific">Vibrio stylophorae</name>
    <dbReference type="NCBI Taxonomy" id="659351"/>
    <lineage>
        <taxon>Bacteria</taxon>
        <taxon>Pseudomonadati</taxon>
        <taxon>Pseudomonadota</taxon>
        <taxon>Gammaproteobacteria</taxon>
        <taxon>Vibrionales</taxon>
        <taxon>Vibrionaceae</taxon>
        <taxon>Vibrio</taxon>
    </lineage>
</organism>
<evidence type="ECO:0000259" key="7">
    <source>
        <dbReference type="Pfam" id="PF07126"/>
    </source>
</evidence>
<proteinExistence type="inferred from homology"/>
<keyword evidence="4 5" id="KW-0131">Cell cycle</keyword>
<dbReference type="HAMAP" id="MF_00906">
    <property type="entry name" value="ZapC"/>
    <property type="match status" value="1"/>
</dbReference>
<feature type="domain" description="Cell-division protein ZapC N-terminal" evidence="8">
    <location>
        <begin position="1"/>
        <end position="88"/>
    </location>
</feature>
<comment type="function">
    <text evidence="5 6">Contributes to the efficiency of the cell division process by stabilizing the polymeric form of the cell division protein FtsZ. Acts by promoting interactions between FtsZ protofilaments and suppressing the GTPase activity of FtsZ.</text>
</comment>
<evidence type="ECO:0000256" key="1">
    <source>
        <dbReference type="ARBA" id="ARBA00022490"/>
    </source>
</evidence>
<dbReference type="Proteomes" id="UP000838672">
    <property type="component" value="Unassembled WGS sequence"/>
</dbReference>
<comment type="subcellular location">
    <subcellularLocation>
        <location evidence="5 6">Cytoplasm</location>
    </subcellularLocation>
</comment>
<keyword evidence="1 5" id="KW-0963">Cytoplasm</keyword>